<dbReference type="PANTHER" id="PTHR31306:SF5">
    <property type="entry name" value="ALPHA-1,6-MANNOSYLTRANSFERASE MNN10-RELATED"/>
    <property type="match status" value="1"/>
</dbReference>
<dbReference type="EMBL" id="UFAJ01000175">
    <property type="protein sequence ID" value="SSD59629.1"/>
    <property type="molecule type" value="Genomic_DNA"/>
</dbReference>
<gene>
    <name evidence="5" type="ORF">SCODWIG_01390</name>
</gene>
<protein>
    <submittedName>
        <fullName evidence="5">Related to Probable alpha-1,6-mannosyltransferase MNN10</fullName>
    </submittedName>
</protein>
<dbReference type="Gene3D" id="3.90.550.10">
    <property type="entry name" value="Spore Coat Polysaccharide Biosynthesis Protein SpsA, Chain A"/>
    <property type="match status" value="1"/>
</dbReference>
<dbReference type="Pfam" id="PF05637">
    <property type="entry name" value="Glyco_transf_34"/>
    <property type="match status" value="1"/>
</dbReference>
<keyword evidence="6" id="KW-1185">Reference proteome</keyword>
<dbReference type="AlphaFoldDB" id="A0A376B4X2"/>
<evidence type="ECO:0000313" key="5">
    <source>
        <dbReference type="EMBL" id="SSD59629.1"/>
    </source>
</evidence>
<dbReference type="OrthoDB" id="407658at2759"/>
<keyword evidence="4" id="KW-0472">Membrane</keyword>
<feature type="transmembrane region" description="Helical" evidence="4">
    <location>
        <begin position="42"/>
        <end position="62"/>
    </location>
</feature>
<dbReference type="InterPro" id="IPR008630">
    <property type="entry name" value="Glyco_trans_34"/>
</dbReference>
<reference evidence="6" key="1">
    <citation type="submission" date="2018-06" db="EMBL/GenBank/DDBJ databases">
        <authorList>
            <person name="Guldener U."/>
        </authorList>
    </citation>
    <scope>NUCLEOTIDE SEQUENCE [LARGE SCALE GENOMIC DNA]</scope>
    <source>
        <strain evidence="6">UTAD17</strain>
    </source>
</reference>
<dbReference type="InterPro" id="IPR029044">
    <property type="entry name" value="Nucleotide-diphossugar_trans"/>
</dbReference>
<proteinExistence type="inferred from homology"/>
<keyword evidence="4" id="KW-1133">Transmembrane helix</keyword>
<accession>A0A376B4X2</accession>
<evidence type="ECO:0000256" key="1">
    <source>
        <dbReference type="ARBA" id="ARBA00005664"/>
    </source>
</evidence>
<dbReference type="VEuPathDB" id="FungiDB:SCODWIG_01390"/>
<evidence type="ECO:0000256" key="3">
    <source>
        <dbReference type="ARBA" id="ARBA00022679"/>
    </source>
</evidence>
<dbReference type="GO" id="GO:0006487">
    <property type="term" value="P:protein N-linked glycosylation"/>
    <property type="evidence" value="ECO:0007669"/>
    <property type="project" value="TreeGrafter"/>
</dbReference>
<evidence type="ECO:0000256" key="4">
    <source>
        <dbReference type="SAM" id="Phobius"/>
    </source>
</evidence>
<sequence>MELPSESEKHTATLTTTNSANNLTNTKFKSTHRSPLKQYKRWILILATVIFFILWISPTNFLKWLHLYNRDPKIVIILAANVGGGVLRWKSEQEWAIERLSIQNKREYAVRHGYGLTIKEMPIDKRYSHEYRESWQKVDILKQTMREFPNTEWFWWLDEETLIMEPTYSLEDHIFKRIDTIVNRTLDGFNPLEMNVDSAYVDYTTPLDMLITQDCGGFNLGSMLVRNSEWTKLLLDIWWDPVAYEQKHMLWEHREQDALESLYANEPWIREKIGFLPLRSINSFPPGACNEFSDDPRYFYKDHDFVVNMAGCNFGRDCWGEIQLYQSIYEEKNRRWYSKLFGM</sequence>
<keyword evidence="2 5" id="KW-0328">Glycosyltransferase</keyword>
<dbReference type="GO" id="GO:0016757">
    <property type="term" value="F:glycosyltransferase activity"/>
    <property type="evidence" value="ECO:0007669"/>
    <property type="project" value="UniProtKB-KW"/>
</dbReference>
<dbReference type="PANTHER" id="PTHR31306">
    <property type="entry name" value="ALPHA-1,6-MANNOSYLTRANSFERASE MNN11-RELATED"/>
    <property type="match status" value="1"/>
</dbReference>
<keyword evidence="4" id="KW-0812">Transmembrane</keyword>
<name>A0A376B4X2_9ASCO</name>
<dbReference type="GO" id="GO:0000139">
    <property type="term" value="C:Golgi membrane"/>
    <property type="evidence" value="ECO:0007669"/>
    <property type="project" value="TreeGrafter"/>
</dbReference>
<organism evidence="5 6">
    <name type="scientific">Saccharomycodes ludwigii</name>
    <dbReference type="NCBI Taxonomy" id="36035"/>
    <lineage>
        <taxon>Eukaryota</taxon>
        <taxon>Fungi</taxon>
        <taxon>Dikarya</taxon>
        <taxon>Ascomycota</taxon>
        <taxon>Saccharomycotina</taxon>
        <taxon>Saccharomycetes</taxon>
        <taxon>Saccharomycodales</taxon>
        <taxon>Saccharomycodaceae</taxon>
        <taxon>Saccharomycodes</taxon>
    </lineage>
</organism>
<evidence type="ECO:0000256" key="2">
    <source>
        <dbReference type="ARBA" id="ARBA00022676"/>
    </source>
</evidence>
<evidence type="ECO:0000313" key="6">
    <source>
        <dbReference type="Proteomes" id="UP000262825"/>
    </source>
</evidence>
<comment type="similarity">
    <text evidence="1">Belongs to the glycosyltransferase 34 family.</text>
</comment>
<dbReference type="FunFam" id="3.90.550.10:FF:000117">
    <property type="entry name" value="Glycosyltransferase family 34 protein"/>
    <property type="match status" value="1"/>
</dbReference>
<dbReference type="Proteomes" id="UP000262825">
    <property type="component" value="Unassembled WGS sequence"/>
</dbReference>
<keyword evidence="3 5" id="KW-0808">Transferase</keyword>